<dbReference type="Gene3D" id="2.160.20.80">
    <property type="entry name" value="E3 ubiquitin-protein ligase SopA"/>
    <property type="match status" value="2"/>
</dbReference>
<dbReference type="RefSeq" id="WP_153418594.1">
    <property type="nucleotide sequence ID" value="NZ_WFLM01000001.1"/>
</dbReference>
<dbReference type="Pfam" id="PF13229">
    <property type="entry name" value="Beta_helix"/>
    <property type="match status" value="1"/>
</dbReference>
<evidence type="ECO:0000259" key="2">
    <source>
        <dbReference type="Pfam" id="PF13229"/>
    </source>
</evidence>
<dbReference type="OrthoDB" id="5290767at2"/>
<dbReference type="EMBL" id="WFLM01000001">
    <property type="protein sequence ID" value="KAB8041071.1"/>
    <property type="molecule type" value="Genomic_DNA"/>
</dbReference>
<dbReference type="PANTHER" id="PTHR14136:SF17">
    <property type="entry name" value="BTB_POZ DOMAIN-CONTAINING PROTEIN KCTD9"/>
    <property type="match status" value="1"/>
</dbReference>
<gene>
    <name evidence="3" type="ORF">GCL60_03795</name>
</gene>
<feature type="region of interest" description="Disordered" evidence="1">
    <location>
        <begin position="37"/>
        <end position="56"/>
    </location>
</feature>
<dbReference type="InterPro" id="IPR051082">
    <property type="entry name" value="Pentapeptide-BTB/POZ_domain"/>
</dbReference>
<dbReference type="AlphaFoldDB" id="A0A6N6VXK3"/>
<evidence type="ECO:0000256" key="1">
    <source>
        <dbReference type="SAM" id="MobiDB-lite"/>
    </source>
</evidence>
<evidence type="ECO:0000313" key="3">
    <source>
        <dbReference type="EMBL" id="KAB8041071.1"/>
    </source>
</evidence>
<accession>A0A6N6VXK3</accession>
<dbReference type="Proteomes" id="UP000437748">
    <property type="component" value="Unassembled WGS sequence"/>
</dbReference>
<organism evidence="3 4">
    <name type="scientific">Silvanigrella paludirubra</name>
    <dbReference type="NCBI Taxonomy" id="2499159"/>
    <lineage>
        <taxon>Bacteria</taxon>
        <taxon>Pseudomonadati</taxon>
        <taxon>Bdellovibrionota</taxon>
        <taxon>Oligoflexia</taxon>
        <taxon>Silvanigrellales</taxon>
        <taxon>Silvanigrellaceae</taxon>
        <taxon>Silvanigrella</taxon>
    </lineage>
</organism>
<dbReference type="PANTHER" id="PTHR14136">
    <property type="entry name" value="BTB_POZ DOMAIN-CONTAINING PROTEIN KCTD9"/>
    <property type="match status" value="1"/>
</dbReference>
<proteinExistence type="predicted"/>
<protein>
    <recommendedName>
        <fullName evidence="2">Right handed beta helix domain-containing protein</fullName>
    </recommendedName>
</protein>
<reference evidence="3 4" key="1">
    <citation type="submission" date="2019-10" db="EMBL/GenBank/DDBJ databases">
        <title>New species of Slilvanegrellaceae.</title>
        <authorList>
            <person name="Pitt A."/>
            <person name="Hahn M.W."/>
        </authorList>
    </citation>
    <scope>NUCLEOTIDE SEQUENCE [LARGE SCALE GENOMIC DNA]</scope>
    <source>
        <strain evidence="3 4">SP-Ram-0.45-NSY-1</strain>
    </source>
</reference>
<sequence>MFELNSILEAVSKGKMNVEKAKSLIEKNYVLRKQRRENSFDNASNPNHVNKEESQEGLKTAFEKLKKSVNIEELLKISSNLVHQISENMPQIDKIQENISNNLQPFGFSPNISGLDSKLSVFRAFHVSDDSSVKENQVVGSQWFGVDFSESSEIKNNKFTAVQFSELAIIRSDFCNSNFSLARLSNVTLQEARLENNKFSRSALSDVTISESDFTENHVAKSDFSETRIHGSRLNRMIFTNVNFHDCEFEDCDIQGIEFEDCKFKECLFSKLHLSLKEPIKISGCSSIGKNFTGCHTAEEFLEILNSPNPETRH</sequence>
<dbReference type="SUPFAM" id="SSF141571">
    <property type="entry name" value="Pentapeptide repeat-like"/>
    <property type="match status" value="1"/>
</dbReference>
<feature type="domain" description="Right handed beta helix" evidence="2">
    <location>
        <begin position="126"/>
        <end position="269"/>
    </location>
</feature>
<evidence type="ECO:0000313" key="4">
    <source>
        <dbReference type="Proteomes" id="UP000437748"/>
    </source>
</evidence>
<comment type="caution">
    <text evidence="3">The sequence shown here is derived from an EMBL/GenBank/DDBJ whole genome shotgun (WGS) entry which is preliminary data.</text>
</comment>
<dbReference type="InterPro" id="IPR039448">
    <property type="entry name" value="Beta_helix"/>
</dbReference>
<name>A0A6N6VXK3_9BACT</name>
<keyword evidence="4" id="KW-1185">Reference proteome</keyword>